<dbReference type="InterPro" id="IPR005119">
    <property type="entry name" value="LysR_subst-bd"/>
</dbReference>
<dbReference type="InterPro" id="IPR036390">
    <property type="entry name" value="WH_DNA-bd_sf"/>
</dbReference>
<dbReference type="PANTHER" id="PTHR30126">
    <property type="entry name" value="HTH-TYPE TRANSCRIPTIONAL REGULATOR"/>
    <property type="match status" value="1"/>
</dbReference>
<dbReference type="SUPFAM" id="SSF53850">
    <property type="entry name" value="Periplasmic binding protein-like II"/>
    <property type="match status" value="1"/>
</dbReference>
<dbReference type="Pfam" id="PF03466">
    <property type="entry name" value="LysR_substrate"/>
    <property type="match status" value="1"/>
</dbReference>
<comment type="similarity">
    <text evidence="1">Belongs to the LysR transcriptional regulatory family.</text>
</comment>
<dbReference type="Proteomes" id="UP000441399">
    <property type="component" value="Unassembled WGS sequence"/>
</dbReference>
<protein>
    <submittedName>
        <fullName evidence="6">HTH-type transcriptional activator CmpR</fullName>
    </submittedName>
</protein>
<reference evidence="6 7" key="1">
    <citation type="submission" date="2019-11" db="EMBL/GenBank/DDBJ databases">
        <authorList>
            <person name="Holert J."/>
        </authorList>
    </citation>
    <scope>NUCLEOTIDE SEQUENCE [LARGE SCALE GENOMIC DNA]</scope>
    <source>
        <strain evidence="6">SB11_3</strain>
    </source>
</reference>
<dbReference type="Gene3D" id="3.40.190.290">
    <property type="match status" value="1"/>
</dbReference>
<dbReference type="GO" id="GO:0000976">
    <property type="term" value="F:transcription cis-regulatory region binding"/>
    <property type="evidence" value="ECO:0007669"/>
    <property type="project" value="TreeGrafter"/>
</dbReference>
<organism evidence="6 7">
    <name type="scientific">BD1-7 clade bacterium</name>
    <dbReference type="NCBI Taxonomy" id="2029982"/>
    <lineage>
        <taxon>Bacteria</taxon>
        <taxon>Pseudomonadati</taxon>
        <taxon>Pseudomonadota</taxon>
        <taxon>Gammaproteobacteria</taxon>
        <taxon>Cellvibrionales</taxon>
        <taxon>Spongiibacteraceae</taxon>
        <taxon>BD1-7 clade</taxon>
    </lineage>
</organism>
<dbReference type="PROSITE" id="PS50931">
    <property type="entry name" value="HTH_LYSR"/>
    <property type="match status" value="1"/>
</dbReference>
<keyword evidence="4" id="KW-0804">Transcription</keyword>
<dbReference type="EMBL" id="CACSIO010000012">
    <property type="protein sequence ID" value="CAA0107314.1"/>
    <property type="molecule type" value="Genomic_DNA"/>
</dbReference>
<gene>
    <name evidence="6" type="primary">cmpR_1</name>
    <name evidence="6" type="ORF">OPDIPICF_01167</name>
</gene>
<evidence type="ECO:0000256" key="3">
    <source>
        <dbReference type="ARBA" id="ARBA00023125"/>
    </source>
</evidence>
<keyword evidence="7" id="KW-1185">Reference proteome</keyword>
<feature type="domain" description="HTH lysR-type" evidence="5">
    <location>
        <begin position="37"/>
        <end position="94"/>
    </location>
</feature>
<sequence length="328" mass="36960">MDITLYTHMKQIHYFHTCNYQMEYIGNRRHAEHGVYMDKQYLETFIAVATTGSFSKAAELQHITQPAVSKRIANLEQTTNCQLIDRIGKHATPTHSGQVLLGYAGQLLEIMQDCETALQNMNTQIEGSLRLGVSHHIGLHRLPATLKVFSRQHPNVELKLSFTDSSEIQDMVQTGAIELGLATLPDSLPNNIEQTMIWQDPLNFFVSGDHPLAKLSNQRQLDLTELAEFPALLPKPNNETRTLIQNLFEENQITLNQSIETNALETIRMMTSIGLGWSVLPRTMIQKELKGLNVRAPKLARQLGLIYHCSRTLSNAASAFITCLKQTK</sequence>
<evidence type="ECO:0000256" key="1">
    <source>
        <dbReference type="ARBA" id="ARBA00009437"/>
    </source>
</evidence>
<dbReference type="PRINTS" id="PR00039">
    <property type="entry name" value="HTHLYSR"/>
</dbReference>
<keyword evidence="3" id="KW-0238">DNA-binding</keyword>
<accession>A0A5S9PT01</accession>
<dbReference type="SUPFAM" id="SSF46785">
    <property type="entry name" value="Winged helix' DNA-binding domain"/>
    <property type="match status" value="1"/>
</dbReference>
<dbReference type="GO" id="GO:0003700">
    <property type="term" value="F:DNA-binding transcription factor activity"/>
    <property type="evidence" value="ECO:0007669"/>
    <property type="project" value="InterPro"/>
</dbReference>
<dbReference type="FunFam" id="1.10.10.10:FF:000001">
    <property type="entry name" value="LysR family transcriptional regulator"/>
    <property type="match status" value="1"/>
</dbReference>
<dbReference type="CDD" id="cd05466">
    <property type="entry name" value="PBP2_LTTR_substrate"/>
    <property type="match status" value="1"/>
</dbReference>
<dbReference type="InterPro" id="IPR036388">
    <property type="entry name" value="WH-like_DNA-bd_sf"/>
</dbReference>
<name>A0A5S9PT01_9GAMM</name>
<dbReference type="AlphaFoldDB" id="A0A5S9PT01"/>
<evidence type="ECO:0000313" key="7">
    <source>
        <dbReference type="Proteomes" id="UP000441399"/>
    </source>
</evidence>
<dbReference type="PANTHER" id="PTHR30126:SF81">
    <property type="entry name" value="HTH-TYPE TRANSCRIPTIONAL REGULATOR ILVY"/>
    <property type="match status" value="1"/>
</dbReference>
<evidence type="ECO:0000256" key="4">
    <source>
        <dbReference type="ARBA" id="ARBA00023163"/>
    </source>
</evidence>
<keyword evidence="2" id="KW-0805">Transcription regulation</keyword>
<evidence type="ECO:0000259" key="5">
    <source>
        <dbReference type="PROSITE" id="PS50931"/>
    </source>
</evidence>
<evidence type="ECO:0000313" key="6">
    <source>
        <dbReference type="EMBL" id="CAA0107314.1"/>
    </source>
</evidence>
<proteinExistence type="inferred from homology"/>
<dbReference type="Pfam" id="PF00126">
    <property type="entry name" value="HTH_1"/>
    <property type="match status" value="1"/>
</dbReference>
<dbReference type="InterPro" id="IPR000847">
    <property type="entry name" value="LysR_HTH_N"/>
</dbReference>
<evidence type="ECO:0000256" key="2">
    <source>
        <dbReference type="ARBA" id="ARBA00023015"/>
    </source>
</evidence>
<dbReference type="Gene3D" id="1.10.10.10">
    <property type="entry name" value="Winged helix-like DNA-binding domain superfamily/Winged helix DNA-binding domain"/>
    <property type="match status" value="1"/>
</dbReference>